<dbReference type="InterPro" id="IPR006860">
    <property type="entry name" value="FecR"/>
</dbReference>
<gene>
    <name evidence="3" type="primary">fecR</name>
    <name evidence="3" type="ordered locus">PA14_13450</name>
</gene>
<organism evidence="3 4">
    <name type="scientific">Pseudomonas aeruginosa (strain UCBPP-PA14)</name>
    <dbReference type="NCBI Taxonomy" id="208963"/>
    <lineage>
        <taxon>Bacteria</taxon>
        <taxon>Pseudomonadati</taxon>
        <taxon>Pseudomonadota</taxon>
        <taxon>Gammaproteobacteria</taxon>
        <taxon>Pseudomonadales</taxon>
        <taxon>Pseudomonadaceae</taxon>
        <taxon>Pseudomonas</taxon>
    </lineage>
</organism>
<protein>
    <submittedName>
        <fullName evidence="3">Putative transmembrane sensor protein, FecR</fullName>
    </submittedName>
</protein>
<reference evidence="3 4" key="1">
    <citation type="journal article" date="2006" name="Genome Biol.">
        <title>Genomic analysis reveals that Pseudomonas aeruginosa virulence is combinatorial.</title>
        <authorList>
            <person name="Lee D.G."/>
            <person name="Urbach J.M."/>
            <person name="Wu G."/>
            <person name="Liberati N.T."/>
            <person name="Feinbaum R.L."/>
            <person name="Miyata S."/>
            <person name="Diggins L.T."/>
            <person name="He J."/>
            <person name="Saucier M."/>
            <person name="Deziel E."/>
            <person name="Friedman L."/>
            <person name="Li L."/>
            <person name="Grills G."/>
            <person name="Montgomery K."/>
            <person name="Kucherlapati R."/>
            <person name="Rahme L.G."/>
            <person name="Ausubel F.M."/>
        </authorList>
    </citation>
    <scope>NUCLEOTIDE SEQUENCE [LARGE SCALE GENOMIC DNA]</scope>
    <source>
        <strain evidence="3 4">UCBPP-PA14</strain>
    </source>
</reference>
<keyword evidence="3" id="KW-0472">Membrane</keyword>
<dbReference type="KEGG" id="pau:PA14_13450"/>
<dbReference type="PIRSF" id="PIRSF018266">
    <property type="entry name" value="FecR"/>
    <property type="match status" value="1"/>
</dbReference>
<proteinExistence type="predicted"/>
<feature type="domain" description="FecR protein" evidence="1">
    <location>
        <begin position="113"/>
        <end position="204"/>
    </location>
</feature>
<dbReference type="HOGENOM" id="CLU_050192_0_0_6"/>
<dbReference type="BioCyc" id="PAER208963:G1G74-1111-MONOMER"/>
<dbReference type="Pfam" id="PF16220">
    <property type="entry name" value="DUF4880"/>
    <property type="match status" value="1"/>
</dbReference>
<accession>A0A0H2ZFG7</accession>
<dbReference type="GO" id="GO:0016989">
    <property type="term" value="F:sigma factor antagonist activity"/>
    <property type="evidence" value="ECO:0007669"/>
    <property type="project" value="TreeGrafter"/>
</dbReference>
<dbReference type="Proteomes" id="UP000000653">
    <property type="component" value="Chromosome"/>
</dbReference>
<dbReference type="InterPro" id="IPR012373">
    <property type="entry name" value="Ferrdict_sens_TM"/>
</dbReference>
<evidence type="ECO:0000259" key="2">
    <source>
        <dbReference type="Pfam" id="PF16220"/>
    </source>
</evidence>
<dbReference type="Pfam" id="PF04773">
    <property type="entry name" value="FecR"/>
    <property type="match status" value="1"/>
</dbReference>
<name>A0A0H2ZFG7_PSEAB</name>
<evidence type="ECO:0000313" key="3">
    <source>
        <dbReference type="EMBL" id="ABJ13173.1"/>
    </source>
</evidence>
<dbReference type="PANTHER" id="PTHR30273:SF2">
    <property type="entry name" value="PROTEIN FECR"/>
    <property type="match status" value="1"/>
</dbReference>
<dbReference type="InterPro" id="IPR032623">
    <property type="entry name" value="FecR_N"/>
</dbReference>
<dbReference type="PANTHER" id="PTHR30273">
    <property type="entry name" value="PERIPLASMIC SIGNAL SENSOR AND SIGMA FACTOR ACTIVATOR FECR-RELATED"/>
    <property type="match status" value="1"/>
</dbReference>
<evidence type="ECO:0000259" key="1">
    <source>
        <dbReference type="Pfam" id="PF04773"/>
    </source>
</evidence>
<evidence type="ECO:0000313" key="4">
    <source>
        <dbReference type="Proteomes" id="UP000000653"/>
    </source>
</evidence>
<dbReference type="FunFam" id="2.60.120.1440:FF:000002">
    <property type="entry name" value="Probable transmembrane sensor"/>
    <property type="match status" value="1"/>
</dbReference>
<feature type="domain" description="FecR N-terminal" evidence="2">
    <location>
        <begin position="15"/>
        <end position="57"/>
    </location>
</feature>
<sequence>MSLPAAPKVPPQVAEQAVRWLVELQGGADDERLRQAWQRWRQAAPEHEQAWSHIEAVNQRLAGIGTPLALAAINAPHSPQRRRALKTLLLVLAAGGSAWGLRESGSLQRWSADYATGVGERRRLALADGSRLELNSDTAVDVRFDAGERRLLLLRGEIQLSTGHDPRPLHVYSAEGRLRPVGTRFDVRQFAGRTRVAVHEGAVQVENHAGQGLLLPSGRQLDFDRERLGVPQPLPVGSGAWTDGMLVAAGMRLDEFLAEVARYRPGRLGCDPRIGGLRISGSYPLDDSERILATLPAVLPVEVRRVTRYWVGVHPRE</sequence>
<dbReference type="EMBL" id="CP000438">
    <property type="protein sequence ID" value="ABJ13173.1"/>
    <property type="molecule type" value="Genomic_DNA"/>
</dbReference>
<dbReference type="Gene3D" id="2.60.120.1440">
    <property type="match status" value="1"/>
</dbReference>
<dbReference type="RefSeq" id="WP_003137760.1">
    <property type="nucleotide sequence ID" value="NC_008463.1"/>
</dbReference>
<keyword evidence="3" id="KW-0812">Transmembrane</keyword>
<dbReference type="AlphaFoldDB" id="A0A0H2ZFG7"/>